<sequence>MTRALMWEARAAEGRAAELERWVREEVLPGLRAAAPDRLELLTAEGDRVLLITWWTGEPAHLPDPPDGLTARPVHRWSFTRAHVE</sequence>
<organism evidence="1 2">
    <name type="scientific">Kitasatospora arboriphila</name>
    <dbReference type="NCBI Taxonomy" id="258052"/>
    <lineage>
        <taxon>Bacteria</taxon>
        <taxon>Bacillati</taxon>
        <taxon>Actinomycetota</taxon>
        <taxon>Actinomycetes</taxon>
        <taxon>Kitasatosporales</taxon>
        <taxon>Streptomycetaceae</taxon>
        <taxon>Kitasatospora</taxon>
    </lineage>
</organism>
<evidence type="ECO:0008006" key="3">
    <source>
        <dbReference type="Google" id="ProtNLM"/>
    </source>
</evidence>
<accession>A0ABN1TAV1</accession>
<reference evidence="1 2" key="1">
    <citation type="journal article" date="2019" name="Int. J. Syst. Evol. Microbiol.">
        <title>The Global Catalogue of Microorganisms (GCM) 10K type strain sequencing project: providing services to taxonomists for standard genome sequencing and annotation.</title>
        <authorList>
            <consortium name="The Broad Institute Genomics Platform"/>
            <consortium name="The Broad Institute Genome Sequencing Center for Infectious Disease"/>
            <person name="Wu L."/>
            <person name="Ma J."/>
        </authorList>
    </citation>
    <scope>NUCLEOTIDE SEQUENCE [LARGE SCALE GENOMIC DNA]</scope>
    <source>
        <strain evidence="1 2">JCM 13002</strain>
    </source>
</reference>
<comment type="caution">
    <text evidence="1">The sequence shown here is derived from an EMBL/GenBank/DDBJ whole genome shotgun (WGS) entry which is preliminary data.</text>
</comment>
<protein>
    <recommendedName>
        <fullName evidence="3">ABM domain-containing protein</fullName>
    </recommendedName>
</protein>
<gene>
    <name evidence="1" type="ORF">GCM10009663_02150</name>
</gene>
<proteinExistence type="predicted"/>
<dbReference type="EMBL" id="BAAALD010000001">
    <property type="protein sequence ID" value="GAA1069489.1"/>
    <property type="molecule type" value="Genomic_DNA"/>
</dbReference>
<keyword evidence="2" id="KW-1185">Reference proteome</keyword>
<evidence type="ECO:0000313" key="1">
    <source>
        <dbReference type="EMBL" id="GAA1069489.1"/>
    </source>
</evidence>
<dbReference type="Proteomes" id="UP001499987">
    <property type="component" value="Unassembled WGS sequence"/>
</dbReference>
<dbReference type="RefSeq" id="WP_344621504.1">
    <property type="nucleotide sequence ID" value="NZ_BAAALD010000001.1"/>
</dbReference>
<name>A0ABN1TAV1_9ACTN</name>
<evidence type="ECO:0000313" key="2">
    <source>
        <dbReference type="Proteomes" id="UP001499987"/>
    </source>
</evidence>